<dbReference type="Pfam" id="PF03349">
    <property type="entry name" value="Toluene_X"/>
    <property type="match status" value="1"/>
</dbReference>
<protein>
    <submittedName>
        <fullName evidence="9">Transporter</fullName>
    </submittedName>
</protein>
<dbReference type="SUPFAM" id="SSF56935">
    <property type="entry name" value="Porins"/>
    <property type="match status" value="1"/>
</dbReference>
<proteinExistence type="inferred from homology"/>
<comment type="similarity">
    <text evidence="2">Belongs to the OmpP1/FadL family.</text>
</comment>
<dbReference type="EMBL" id="JAATWB010000002">
    <property type="protein sequence ID" value="NJA88599.1"/>
    <property type="molecule type" value="Genomic_DNA"/>
</dbReference>
<evidence type="ECO:0000256" key="7">
    <source>
        <dbReference type="ARBA" id="ARBA00023237"/>
    </source>
</evidence>
<keyword evidence="4" id="KW-0812">Transmembrane</keyword>
<evidence type="ECO:0000256" key="5">
    <source>
        <dbReference type="ARBA" id="ARBA00022729"/>
    </source>
</evidence>
<dbReference type="Proteomes" id="UP000720344">
    <property type="component" value="Unassembled WGS sequence"/>
</dbReference>
<evidence type="ECO:0000256" key="8">
    <source>
        <dbReference type="SAM" id="SignalP"/>
    </source>
</evidence>
<keyword evidence="5 8" id="KW-0732">Signal</keyword>
<organism evidence="9 10">
    <name type="scientific">Rhodocyclus gracilis</name>
    <dbReference type="NCBI Taxonomy" id="2929842"/>
    <lineage>
        <taxon>Bacteria</taxon>
        <taxon>Pseudomonadati</taxon>
        <taxon>Pseudomonadota</taxon>
        <taxon>Betaproteobacteria</taxon>
        <taxon>Rhodocyclales</taxon>
        <taxon>Rhodocyclaceae</taxon>
        <taxon>Rhodocyclus</taxon>
    </lineage>
</organism>
<name>A0ABX0WGE3_9RHOO</name>
<keyword evidence="6" id="KW-0472">Membrane</keyword>
<dbReference type="Gene3D" id="2.40.160.60">
    <property type="entry name" value="Outer membrane protein transport protein (OMPP1/FadL/TodX)"/>
    <property type="match status" value="1"/>
</dbReference>
<feature type="chain" id="PRO_5046167920" evidence="8">
    <location>
        <begin position="25"/>
        <end position="428"/>
    </location>
</feature>
<dbReference type="PANTHER" id="PTHR35093">
    <property type="entry name" value="OUTER MEMBRANE PROTEIN NMB0088-RELATED"/>
    <property type="match status" value="1"/>
</dbReference>
<feature type="signal peptide" evidence="8">
    <location>
        <begin position="1"/>
        <end position="24"/>
    </location>
</feature>
<comment type="caution">
    <text evidence="9">The sequence shown here is derived from an EMBL/GenBank/DDBJ whole genome shotgun (WGS) entry which is preliminary data.</text>
</comment>
<evidence type="ECO:0000313" key="9">
    <source>
        <dbReference type="EMBL" id="NJA88599.1"/>
    </source>
</evidence>
<evidence type="ECO:0000256" key="6">
    <source>
        <dbReference type="ARBA" id="ARBA00023136"/>
    </source>
</evidence>
<evidence type="ECO:0000256" key="3">
    <source>
        <dbReference type="ARBA" id="ARBA00022452"/>
    </source>
</evidence>
<gene>
    <name evidence="9" type="ORF">HCX48_05090</name>
</gene>
<comment type="subcellular location">
    <subcellularLocation>
        <location evidence="1">Cell outer membrane</location>
        <topology evidence="1">Multi-pass membrane protein</topology>
    </subcellularLocation>
</comment>
<dbReference type="InterPro" id="IPR005017">
    <property type="entry name" value="OMPP1/FadL/TodX"/>
</dbReference>
<keyword evidence="3" id="KW-1134">Transmembrane beta strand</keyword>
<sequence length="428" mass="45391">MKRGTPMKAISVAVLALCSGYASASGFQLIEQNASGIGNAFAGSAAVAENASTIFYNPAGMTQLQDREVSGGIAMVKPSFTFTDSGSSNVGAFQNTGNGGDAGSWAALPNGYLSWALNKDLYLGLGIGAPFGLMTEYKSPWQGAAQSTKFDVKTMNINPSVAFRVNETVSIGGGLNWQKLDVEYRRLAGIIPGLSSGTALLKLKDDAWGWNAGVLFTLSPATKVGVSYRSAIKYKADGTVSTQGLTGGFAGLNGTVNATTEVKLPDTFILSVAQNLSDRWDMLGDVSWTGWAKIPKIDIMNSSTGSATPIQTLDTEFRNTWRVALGANYKYTDALKFKFGIAYDQSPVKGASTRLVSLPDNNRLWFSTGVQWKLDKASALDAGLAYLYVKDAKISNNQGASASPYRGLVDGTYADSCWIVGAQYSLAF</sequence>
<evidence type="ECO:0000256" key="2">
    <source>
        <dbReference type="ARBA" id="ARBA00008163"/>
    </source>
</evidence>
<evidence type="ECO:0000256" key="4">
    <source>
        <dbReference type="ARBA" id="ARBA00022692"/>
    </source>
</evidence>
<keyword evidence="7" id="KW-0998">Cell outer membrane</keyword>
<reference evidence="10" key="1">
    <citation type="submission" date="2020-03" db="EMBL/GenBank/DDBJ databases">
        <title>Whole-genome sequence of the purple nonsulfur bacterium Rhodocyclus tenuis DSM112.</title>
        <authorList>
            <person name="Kyndt J.A."/>
            <person name="Meyer T.E."/>
        </authorList>
    </citation>
    <scope>NUCLEOTIDE SEQUENCE [LARGE SCALE GENOMIC DNA]</scope>
    <source>
        <strain evidence="10">DSM 112</strain>
    </source>
</reference>
<evidence type="ECO:0000256" key="1">
    <source>
        <dbReference type="ARBA" id="ARBA00004571"/>
    </source>
</evidence>
<dbReference type="PANTHER" id="PTHR35093:SF3">
    <property type="entry name" value="LONG-CHAIN FATTY ACID TRANSPORT PROTEIN"/>
    <property type="match status" value="1"/>
</dbReference>
<evidence type="ECO:0000313" key="10">
    <source>
        <dbReference type="Proteomes" id="UP000720344"/>
    </source>
</evidence>
<keyword evidence="10" id="KW-1185">Reference proteome</keyword>
<accession>A0ABX0WGE3</accession>